<comment type="caution">
    <text evidence="9">The sequence shown here is derived from an EMBL/GenBank/DDBJ whole genome shotgun (WGS) entry which is preliminary data.</text>
</comment>
<reference evidence="9 10" key="1">
    <citation type="submission" date="2019-05" db="EMBL/GenBank/DDBJ databases">
        <title>The compact genome of Giardia muris reveals important steps in the evolution of intestinal protozoan parasites.</title>
        <authorList>
            <person name="Xu F."/>
            <person name="Jimenez-Gonzalez A."/>
            <person name="Einarsson E."/>
            <person name="Astvaldsson A."/>
            <person name="Peirasmaki D."/>
            <person name="Eckmann L."/>
            <person name="Andersson J.O."/>
            <person name="Svard S.G."/>
            <person name="Jerlstrom-Hultqvist J."/>
        </authorList>
    </citation>
    <scope>NUCLEOTIDE SEQUENCE [LARGE SCALE GENOMIC DNA]</scope>
    <source>
        <strain evidence="9 10">Roberts-Thomson</strain>
    </source>
</reference>
<gene>
    <name evidence="9" type="ORF">GMRT_10113</name>
</gene>
<dbReference type="PROSITE" id="PS50011">
    <property type="entry name" value="PROTEIN_KINASE_DOM"/>
    <property type="match status" value="2"/>
</dbReference>
<evidence type="ECO:0000256" key="6">
    <source>
        <dbReference type="ARBA" id="ARBA00022840"/>
    </source>
</evidence>
<keyword evidence="5 9" id="KW-0418">Kinase</keyword>
<name>A0A4Z1T1G7_GIAMU</name>
<dbReference type="AlphaFoldDB" id="A0A4Z1T1G7"/>
<dbReference type="InterPro" id="IPR008266">
    <property type="entry name" value="Tyr_kinase_AS"/>
</dbReference>
<keyword evidence="4 7" id="KW-0547">Nucleotide-binding</keyword>
<evidence type="ECO:0000256" key="4">
    <source>
        <dbReference type="ARBA" id="ARBA00022741"/>
    </source>
</evidence>
<organism evidence="9 10">
    <name type="scientific">Giardia muris</name>
    <dbReference type="NCBI Taxonomy" id="5742"/>
    <lineage>
        <taxon>Eukaryota</taxon>
        <taxon>Metamonada</taxon>
        <taxon>Diplomonadida</taxon>
        <taxon>Hexamitidae</taxon>
        <taxon>Giardiinae</taxon>
        <taxon>Giardia</taxon>
    </lineage>
</organism>
<dbReference type="Gene3D" id="1.25.40.20">
    <property type="entry name" value="Ankyrin repeat-containing domain"/>
    <property type="match status" value="1"/>
</dbReference>
<keyword evidence="6 7" id="KW-0067">ATP-binding</keyword>
<dbReference type="InterPro" id="IPR017441">
    <property type="entry name" value="Protein_kinase_ATP_BS"/>
</dbReference>
<dbReference type="InterPro" id="IPR002110">
    <property type="entry name" value="Ankyrin_rpt"/>
</dbReference>
<dbReference type="OrthoDB" id="4062651at2759"/>
<feature type="binding site" evidence="7">
    <location>
        <position position="39"/>
    </location>
    <ligand>
        <name>ATP</name>
        <dbReference type="ChEBI" id="CHEBI:30616"/>
    </ligand>
</feature>
<evidence type="ECO:0000313" key="10">
    <source>
        <dbReference type="Proteomes" id="UP000315496"/>
    </source>
</evidence>
<dbReference type="InterPro" id="IPR011009">
    <property type="entry name" value="Kinase-like_dom_sf"/>
</dbReference>
<dbReference type="InterPro" id="IPR036770">
    <property type="entry name" value="Ankyrin_rpt-contain_sf"/>
</dbReference>
<dbReference type="InterPro" id="IPR008271">
    <property type="entry name" value="Ser/Thr_kinase_AS"/>
</dbReference>
<keyword evidence="10" id="KW-1185">Reference proteome</keyword>
<dbReference type="PANTHER" id="PTHR43671">
    <property type="entry name" value="SERINE/THREONINE-PROTEIN KINASE NEK"/>
    <property type="match status" value="1"/>
</dbReference>
<protein>
    <recommendedName>
        <fullName evidence="2">non-specific serine/threonine protein kinase</fullName>
        <ecNumber evidence="2">2.7.11.1</ecNumber>
    </recommendedName>
</protein>
<evidence type="ECO:0000256" key="3">
    <source>
        <dbReference type="ARBA" id="ARBA00022679"/>
    </source>
</evidence>
<comment type="similarity">
    <text evidence="1">Belongs to the protein kinase superfamily. NEK Ser/Thr protein kinase family. NIMA subfamily.</text>
</comment>
<dbReference type="SUPFAM" id="SSF48403">
    <property type="entry name" value="Ankyrin repeat"/>
    <property type="match status" value="1"/>
</dbReference>
<dbReference type="Gene3D" id="1.10.510.10">
    <property type="entry name" value="Transferase(Phosphotransferase) domain 1"/>
    <property type="match status" value="2"/>
</dbReference>
<dbReference type="SUPFAM" id="SSF56112">
    <property type="entry name" value="Protein kinase-like (PK-like)"/>
    <property type="match status" value="2"/>
</dbReference>
<evidence type="ECO:0000259" key="8">
    <source>
        <dbReference type="PROSITE" id="PS50011"/>
    </source>
</evidence>
<dbReference type="CDD" id="cd00180">
    <property type="entry name" value="PKc"/>
    <property type="match status" value="1"/>
</dbReference>
<dbReference type="Proteomes" id="UP000315496">
    <property type="component" value="Chromosome 3"/>
</dbReference>
<dbReference type="PANTHER" id="PTHR43671:SF13">
    <property type="entry name" value="SERINE_THREONINE-PROTEIN KINASE NEK2"/>
    <property type="match status" value="1"/>
</dbReference>
<evidence type="ECO:0000256" key="2">
    <source>
        <dbReference type="ARBA" id="ARBA00012513"/>
    </source>
</evidence>
<dbReference type="PROSITE" id="PS00108">
    <property type="entry name" value="PROTEIN_KINASE_ST"/>
    <property type="match status" value="1"/>
</dbReference>
<dbReference type="VEuPathDB" id="GiardiaDB:GMRT_10113"/>
<dbReference type="PROSITE" id="PS00107">
    <property type="entry name" value="PROTEIN_KINASE_ATP"/>
    <property type="match status" value="1"/>
</dbReference>
<dbReference type="GO" id="GO:0005524">
    <property type="term" value="F:ATP binding"/>
    <property type="evidence" value="ECO:0007669"/>
    <property type="project" value="UniProtKB-UniRule"/>
</dbReference>
<proteinExistence type="inferred from homology"/>
<evidence type="ECO:0000313" key="9">
    <source>
        <dbReference type="EMBL" id="TNJ27763.1"/>
    </source>
</evidence>
<dbReference type="GO" id="GO:0004674">
    <property type="term" value="F:protein serine/threonine kinase activity"/>
    <property type="evidence" value="ECO:0007669"/>
    <property type="project" value="UniProtKB-EC"/>
</dbReference>
<feature type="domain" description="Protein kinase" evidence="8">
    <location>
        <begin position="307"/>
        <end position="578"/>
    </location>
</feature>
<accession>A0A4Z1T1G7</accession>
<evidence type="ECO:0000256" key="7">
    <source>
        <dbReference type="PROSITE-ProRule" id="PRU10141"/>
    </source>
</evidence>
<dbReference type="InterPro" id="IPR000719">
    <property type="entry name" value="Prot_kinase_dom"/>
</dbReference>
<dbReference type="SMART" id="SM00248">
    <property type="entry name" value="ANK"/>
    <property type="match status" value="4"/>
</dbReference>
<dbReference type="Pfam" id="PF12796">
    <property type="entry name" value="Ank_2"/>
    <property type="match status" value="2"/>
</dbReference>
<evidence type="ECO:0000256" key="1">
    <source>
        <dbReference type="ARBA" id="ARBA00010886"/>
    </source>
</evidence>
<feature type="domain" description="Protein kinase" evidence="8">
    <location>
        <begin position="10"/>
        <end position="281"/>
    </location>
</feature>
<dbReference type="Gene3D" id="3.30.200.20">
    <property type="entry name" value="Phosphorylase Kinase, domain 1"/>
    <property type="match status" value="1"/>
</dbReference>
<dbReference type="EMBL" id="VDLU01000003">
    <property type="protein sequence ID" value="TNJ27763.1"/>
    <property type="molecule type" value="Genomic_DNA"/>
</dbReference>
<evidence type="ECO:0000256" key="5">
    <source>
        <dbReference type="ARBA" id="ARBA00022777"/>
    </source>
</evidence>
<dbReference type="Pfam" id="PF00069">
    <property type="entry name" value="Pkinase"/>
    <property type="match status" value="2"/>
</dbReference>
<dbReference type="PROSITE" id="PS00109">
    <property type="entry name" value="PROTEIN_KINASE_TYR"/>
    <property type="match status" value="1"/>
</dbReference>
<keyword evidence="3" id="KW-0808">Transferase</keyword>
<sequence>MYPGLELYRYRIEELLGSGSGGTVYAARYLATGEPVAMKHLTRVEAIQQQGLKLLPLLRHPAIIRVLGIHQDVHGAYVFMERGDISLEKLQRTNPFFFRREAHVLQAMADVALGLEYLHDPHKLWVGGARPEQAKVIHRDITLSNLIMVGSTTKIADFDISRQLQAGFLAKTCAGTALNAAPELLFPDAGEGYDEKVDVWALGCCIYELCMGYHLFRRHPDGPTSIRSVQAQVREFAPDALKLPGYSTDLLELLQKMLCVSPEARISAKDIVESSPLRPYVLKRRQEWISANVSTDYRAEPTCLPQYSEYRTLRDAIGVKVYVGVHKDTGQQEVIKAIELAPLKTRTRQRQELELRLAGALRHPRLVENLGIERTHASDDLQLGNIIQRYYRHGSLETFCSRFSHCRVHLPEALLWHFLRCGLDALAFLHSPTTKPKDLGVVIHNDVKPGNLLVTDEYGLVLGDFGSAVCVSESVPDSTEYGGTLIFAAPEILEGRPYGPQADVWSLGITLAYAASLHLVVYGSTRQAVLQRAQEYAKEVHLPEIYSNDFKSFLKRLLTIDPDRRPKASDLLSRLGTMDIPSAKGIGGTLPIYSAIDTGSPLPEPVLDAIKEADPYDDKGMFALGYAAKVGNLAVIDQLLESQKHLRTVRRGLTALMIAVLSRQHSCIERLLPCAGQQDSTGMTALMWAVQLEDPIAIRLLTRELGITRPSGGTALMLAAARPGIDVEPLLAEAGMRKDDGTTALIIAASVNNIEAAKQLVGREAGMVTAKGFSALAYAIEYGHADIQRLLTM</sequence>
<dbReference type="SMART" id="SM00220">
    <property type="entry name" value="S_TKc"/>
    <property type="match status" value="2"/>
</dbReference>
<dbReference type="InterPro" id="IPR050660">
    <property type="entry name" value="NEK_Ser/Thr_kinase"/>
</dbReference>
<dbReference type="EC" id="2.7.11.1" evidence="2"/>